<keyword evidence="10" id="KW-0812">Transmembrane</keyword>
<keyword evidence="5" id="KW-0067">ATP-binding</keyword>
<keyword evidence="4 12" id="KW-0418">Kinase</keyword>
<keyword evidence="10" id="KW-1133">Transmembrane helix</keyword>
<dbReference type="EC" id="2.7.10.2" evidence="12"/>
<dbReference type="InterPro" id="IPR033756">
    <property type="entry name" value="YlxH/NBP35"/>
</dbReference>
<evidence type="ECO:0000256" key="4">
    <source>
        <dbReference type="ARBA" id="ARBA00022777"/>
    </source>
</evidence>
<feature type="domain" description="Tyrosine-protein kinase G-rich" evidence="11">
    <location>
        <begin position="201"/>
        <end position="264"/>
    </location>
</feature>
<dbReference type="CDD" id="cd05387">
    <property type="entry name" value="BY-kinase"/>
    <property type="match status" value="1"/>
</dbReference>
<dbReference type="GO" id="GO:0005886">
    <property type="term" value="C:plasma membrane"/>
    <property type="evidence" value="ECO:0007669"/>
    <property type="project" value="UniProtKB-ARBA"/>
</dbReference>
<dbReference type="Gene3D" id="3.40.50.300">
    <property type="entry name" value="P-loop containing nucleotide triphosphate hydrolases"/>
    <property type="match status" value="1"/>
</dbReference>
<feature type="transmembrane region" description="Helical" evidence="10">
    <location>
        <begin position="243"/>
        <end position="265"/>
    </location>
</feature>
<proteinExistence type="inferred from homology"/>
<dbReference type="AlphaFoldDB" id="A0A6J4UI39"/>
<dbReference type="PANTHER" id="PTHR32309:SF13">
    <property type="entry name" value="FERRIC ENTEROBACTIN TRANSPORT PROTEIN FEPE"/>
    <property type="match status" value="1"/>
</dbReference>
<dbReference type="Pfam" id="PF13807">
    <property type="entry name" value="GNVR"/>
    <property type="match status" value="1"/>
</dbReference>
<accession>A0A6J4UI39</accession>
<dbReference type="Pfam" id="PF10609">
    <property type="entry name" value="ParA"/>
    <property type="match status" value="1"/>
</dbReference>
<evidence type="ECO:0000313" key="12">
    <source>
        <dbReference type="EMBL" id="CAA9551442.1"/>
    </source>
</evidence>
<gene>
    <name evidence="12" type="ORF">AVDCRST_MAG33-924</name>
</gene>
<dbReference type="InterPro" id="IPR050445">
    <property type="entry name" value="Bact_polysacc_biosynth/exp"/>
</dbReference>
<evidence type="ECO:0000256" key="1">
    <source>
        <dbReference type="ARBA" id="ARBA00008883"/>
    </source>
</evidence>
<reference evidence="12" key="1">
    <citation type="submission" date="2020-02" db="EMBL/GenBank/DDBJ databases">
        <authorList>
            <person name="Meier V. D."/>
        </authorList>
    </citation>
    <scope>NUCLEOTIDE SEQUENCE</scope>
    <source>
        <strain evidence="12">AVDCRST_MAG33</strain>
    </source>
</reference>
<evidence type="ECO:0000256" key="6">
    <source>
        <dbReference type="ARBA" id="ARBA00023137"/>
    </source>
</evidence>
<dbReference type="InterPro" id="IPR005702">
    <property type="entry name" value="Wzc-like_C"/>
</dbReference>
<dbReference type="InterPro" id="IPR027417">
    <property type="entry name" value="P-loop_NTPase"/>
</dbReference>
<dbReference type="EMBL" id="CADCWK010000082">
    <property type="protein sequence ID" value="CAA9551442.1"/>
    <property type="molecule type" value="Genomic_DNA"/>
</dbReference>
<feature type="coiled-coil region" evidence="8">
    <location>
        <begin position="152"/>
        <end position="179"/>
    </location>
</feature>
<feature type="compositionally biased region" description="Basic and acidic residues" evidence="9">
    <location>
        <begin position="533"/>
        <end position="542"/>
    </location>
</feature>
<feature type="region of interest" description="Disordered" evidence="9">
    <location>
        <begin position="523"/>
        <end position="542"/>
    </location>
</feature>
<dbReference type="PANTHER" id="PTHR32309">
    <property type="entry name" value="TYROSINE-PROTEIN KINASE"/>
    <property type="match status" value="1"/>
</dbReference>
<protein>
    <submittedName>
        <fullName evidence="12">Tyrosine-protein kinase</fullName>
        <ecNumber evidence="12">2.7.10.2</ecNumber>
    </submittedName>
</protein>
<evidence type="ECO:0000256" key="7">
    <source>
        <dbReference type="ARBA" id="ARBA00053015"/>
    </source>
</evidence>
<dbReference type="InterPro" id="IPR032807">
    <property type="entry name" value="GNVR"/>
</dbReference>
<evidence type="ECO:0000256" key="5">
    <source>
        <dbReference type="ARBA" id="ARBA00022840"/>
    </source>
</evidence>
<keyword evidence="10" id="KW-0472">Membrane</keyword>
<evidence type="ECO:0000256" key="8">
    <source>
        <dbReference type="SAM" id="Coils"/>
    </source>
</evidence>
<dbReference type="SUPFAM" id="SSF52540">
    <property type="entry name" value="P-loop containing nucleoside triphosphate hydrolases"/>
    <property type="match status" value="1"/>
</dbReference>
<dbReference type="GO" id="GO:0005524">
    <property type="term" value="F:ATP binding"/>
    <property type="evidence" value="ECO:0007669"/>
    <property type="project" value="UniProtKB-KW"/>
</dbReference>
<dbReference type="NCBIfam" id="TIGR01007">
    <property type="entry name" value="eps_fam"/>
    <property type="match status" value="1"/>
</dbReference>
<dbReference type="FunFam" id="3.40.50.300:FF:000527">
    <property type="entry name" value="Tyrosine-protein kinase etk"/>
    <property type="match status" value="1"/>
</dbReference>
<name>A0A6J4UI39_9BACT</name>
<evidence type="ECO:0000259" key="11">
    <source>
        <dbReference type="Pfam" id="PF13807"/>
    </source>
</evidence>
<evidence type="ECO:0000256" key="3">
    <source>
        <dbReference type="ARBA" id="ARBA00022741"/>
    </source>
</evidence>
<sequence length="542" mass="58224">MNLDLRTLLRYARRWWWLLLLGPIIAGGSAYWTSSQQQPMYSATSTLLISQSDPSQQDLSGLQAGERLGSTYQQLVNTDPVLQAVIDRLQLPLTIADLRGSVSASVVTGTQLLRVSVSDSDPARAARIADAVAEEFSVVISQRSTQLSSGSREALQTQITGTQQQIADLTLQIQQLEAAEAAGATDVSSQLGSLRVTLTQAQIVYGDLLSQQGEMELAEASLQSRVSVWEQARVPTAPYEPRTLLYTLLAVIAGLIIAAASVFLLEYLDNTVKNEEDVVELAGVPMLSEIRVVPKLAQGRDQLFVLNRPTSAASEAVRLLRTNLEFAAASKEITVLLVSSAGPSEGKSTVTANLAAAIAGSGLVTVVVDADLRRPTQHRIFDIPNDRGLTSLLTHPQQPWNWAAAEVIPGRLFVVPSGPQPPNPSDLLSTERMRRLLADMRSTADLVIVDTPPLLAAADALVLAPHTDGVVLLCRAGATRREALKRAVGKLQHGSIRVIGTVLNGQRSSSEAGYYYAEYYSTEPPAASPRPDAPAREHAPQA</sequence>
<comment type="similarity">
    <text evidence="1">Belongs to the etk/wzc family.</text>
</comment>
<keyword evidence="8" id="KW-0175">Coiled coil</keyword>
<keyword evidence="2 12" id="KW-0808">Transferase</keyword>
<evidence type="ECO:0000256" key="2">
    <source>
        <dbReference type="ARBA" id="ARBA00022679"/>
    </source>
</evidence>
<organism evidence="12">
    <name type="scientific">uncultured Thermomicrobiales bacterium</name>
    <dbReference type="NCBI Taxonomy" id="1645740"/>
    <lineage>
        <taxon>Bacteria</taxon>
        <taxon>Pseudomonadati</taxon>
        <taxon>Thermomicrobiota</taxon>
        <taxon>Thermomicrobia</taxon>
        <taxon>Thermomicrobiales</taxon>
        <taxon>environmental samples</taxon>
    </lineage>
</organism>
<dbReference type="GO" id="GO:0042802">
    <property type="term" value="F:identical protein binding"/>
    <property type="evidence" value="ECO:0007669"/>
    <property type="project" value="UniProtKB-ARBA"/>
</dbReference>
<dbReference type="GO" id="GO:0004715">
    <property type="term" value="F:non-membrane spanning protein tyrosine kinase activity"/>
    <property type="evidence" value="ECO:0007669"/>
    <property type="project" value="UniProtKB-EC"/>
</dbReference>
<comment type="catalytic activity">
    <reaction evidence="7">
        <text>L-tyrosyl-[protein] + ATP = O-phospho-L-tyrosyl-[protein] + ADP + H(+)</text>
        <dbReference type="Rhea" id="RHEA:10596"/>
        <dbReference type="Rhea" id="RHEA-COMP:10136"/>
        <dbReference type="Rhea" id="RHEA-COMP:20101"/>
        <dbReference type="ChEBI" id="CHEBI:15378"/>
        <dbReference type="ChEBI" id="CHEBI:30616"/>
        <dbReference type="ChEBI" id="CHEBI:46858"/>
        <dbReference type="ChEBI" id="CHEBI:61978"/>
        <dbReference type="ChEBI" id="CHEBI:456216"/>
    </reaction>
</comment>
<evidence type="ECO:0000256" key="9">
    <source>
        <dbReference type="SAM" id="MobiDB-lite"/>
    </source>
</evidence>
<keyword evidence="6" id="KW-0829">Tyrosine-protein kinase</keyword>
<evidence type="ECO:0000256" key="10">
    <source>
        <dbReference type="SAM" id="Phobius"/>
    </source>
</evidence>
<feature type="transmembrane region" description="Helical" evidence="10">
    <location>
        <begin position="15"/>
        <end position="32"/>
    </location>
</feature>
<keyword evidence="3" id="KW-0547">Nucleotide-binding</keyword>